<evidence type="ECO:0000256" key="1">
    <source>
        <dbReference type="ARBA" id="ARBA00007447"/>
    </source>
</evidence>
<evidence type="ECO:0000313" key="4">
    <source>
        <dbReference type="EMBL" id="CAL4995238.1"/>
    </source>
</evidence>
<accession>A0ABC9B6U5</accession>
<keyword evidence="2" id="KW-0732">Signal</keyword>
<sequence length="220" mass="24248">MAARWALVTGLLLLLSLLPSTSSSMMFKLDGNVYPAGRFYVTMYIGEPEKPYFMDIDTGSNLTWLECDAGSGSCETCNKVPHPLYQATPEKCVPCAHPLCKALHQDLNSAQECRNGPRSQCDYEIHYLDGSSSLCLLIFDKFSFTTGNVHPTIAFGYDTQLNLKASLSKSSVEEVHDPALALPLCWKGPRPFKSLDDLKKEFKPQLSLNFGGGVTMKTPP</sequence>
<feature type="domain" description="Peptidase A1" evidence="3">
    <location>
        <begin position="39"/>
        <end position="220"/>
    </location>
</feature>
<dbReference type="PANTHER" id="PTHR13683">
    <property type="entry name" value="ASPARTYL PROTEASES"/>
    <property type="match status" value="1"/>
</dbReference>
<dbReference type="AlphaFoldDB" id="A0ABC9B6U5"/>
<dbReference type="InterPro" id="IPR001461">
    <property type="entry name" value="Aspartic_peptidase_A1"/>
</dbReference>
<dbReference type="PROSITE" id="PS51767">
    <property type="entry name" value="PEPTIDASE_A1"/>
    <property type="match status" value="1"/>
</dbReference>
<dbReference type="InterPro" id="IPR032861">
    <property type="entry name" value="TAXi_N"/>
</dbReference>
<comment type="similarity">
    <text evidence="1">Belongs to the peptidase A1 family.</text>
</comment>
<gene>
    <name evidence="4" type="ORF">URODEC1_LOCUS62249</name>
</gene>
<dbReference type="EMBL" id="OZ075134">
    <property type="protein sequence ID" value="CAL4995238.1"/>
    <property type="molecule type" value="Genomic_DNA"/>
</dbReference>
<dbReference type="Pfam" id="PF14543">
    <property type="entry name" value="TAXi_N"/>
    <property type="match status" value="1"/>
</dbReference>
<feature type="chain" id="PRO_5044876167" description="Peptidase A1 domain-containing protein" evidence="2">
    <location>
        <begin position="24"/>
        <end position="220"/>
    </location>
</feature>
<protein>
    <recommendedName>
        <fullName evidence="3">Peptidase A1 domain-containing protein</fullName>
    </recommendedName>
</protein>
<reference evidence="5" key="1">
    <citation type="submission" date="2024-06" db="EMBL/GenBank/DDBJ databases">
        <authorList>
            <person name="Ryan C."/>
        </authorList>
    </citation>
    <scope>NUCLEOTIDE SEQUENCE [LARGE SCALE GENOMIC DNA]</scope>
</reference>
<evidence type="ECO:0000259" key="3">
    <source>
        <dbReference type="PROSITE" id="PS51767"/>
    </source>
</evidence>
<keyword evidence="5" id="KW-1185">Reference proteome</keyword>
<evidence type="ECO:0000313" key="5">
    <source>
        <dbReference type="Proteomes" id="UP001497457"/>
    </source>
</evidence>
<dbReference type="InterPro" id="IPR033121">
    <property type="entry name" value="PEPTIDASE_A1"/>
</dbReference>
<proteinExistence type="inferred from homology"/>
<evidence type="ECO:0000256" key="2">
    <source>
        <dbReference type="SAM" id="SignalP"/>
    </source>
</evidence>
<dbReference type="SUPFAM" id="SSF50630">
    <property type="entry name" value="Acid proteases"/>
    <property type="match status" value="1"/>
</dbReference>
<organism evidence="4 5">
    <name type="scientific">Urochloa decumbens</name>
    <dbReference type="NCBI Taxonomy" id="240449"/>
    <lineage>
        <taxon>Eukaryota</taxon>
        <taxon>Viridiplantae</taxon>
        <taxon>Streptophyta</taxon>
        <taxon>Embryophyta</taxon>
        <taxon>Tracheophyta</taxon>
        <taxon>Spermatophyta</taxon>
        <taxon>Magnoliopsida</taxon>
        <taxon>Liliopsida</taxon>
        <taxon>Poales</taxon>
        <taxon>Poaceae</taxon>
        <taxon>PACMAD clade</taxon>
        <taxon>Panicoideae</taxon>
        <taxon>Panicodae</taxon>
        <taxon>Paniceae</taxon>
        <taxon>Melinidinae</taxon>
        <taxon>Urochloa</taxon>
    </lineage>
</organism>
<dbReference type="Proteomes" id="UP001497457">
    <property type="component" value="Chromosome 24b"/>
</dbReference>
<dbReference type="Gene3D" id="2.40.70.10">
    <property type="entry name" value="Acid Proteases"/>
    <property type="match status" value="1"/>
</dbReference>
<feature type="signal peptide" evidence="2">
    <location>
        <begin position="1"/>
        <end position="23"/>
    </location>
</feature>
<dbReference type="PANTHER" id="PTHR13683:SF820">
    <property type="entry name" value="PEPTIDASE A1 DOMAIN-CONTAINING PROTEIN"/>
    <property type="match status" value="1"/>
</dbReference>
<dbReference type="InterPro" id="IPR021109">
    <property type="entry name" value="Peptidase_aspartic_dom_sf"/>
</dbReference>
<reference evidence="4 5" key="2">
    <citation type="submission" date="2024-10" db="EMBL/GenBank/DDBJ databases">
        <authorList>
            <person name="Ryan C."/>
        </authorList>
    </citation>
    <scope>NUCLEOTIDE SEQUENCE [LARGE SCALE GENOMIC DNA]</scope>
</reference>
<name>A0ABC9B6U5_9POAL</name>